<proteinExistence type="predicted"/>
<evidence type="ECO:0000313" key="2">
    <source>
        <dbReference type="Proteomes" id="UP000247903"/>
    </source>
</evidence>
<dbReference type="AlphaFoldDB" id="A0A2V4BPS5"/>
<protein>
    <submittedName>
        <fullName evidence="1">Alpha/beta hydrolase</fullName>
    </submittedName>
</protein>
<dbReference type="OrthoDB" id="940952at2"/>
<name>A0A2V4BPS5_9FLAO</name>
<evidence type="ECO:0000313" key="1">
    <source>
        <dbReference type="EMBL" id="PXY41008.1"/>
    </source>
</evidence>
<comment type="caution">
    <text evidence="1">The sequence shown here is derived from an EMBL/GenBank/DDBJ whole genome shotgun (WGS) entry which is preliminary data.</text>
</comment>
<accession>A0A2V4BPS5</accession>
<dbReference type="EMBL" id="QJHK01000007">
    <property type="protein sequence ID" value="PXY41008.1"/>
    <property type="molecule type" value="Genomic_DNA"/>
</dbReference>
<gene>
    <name evidence="1" type="ORF">DMB65_10435</name>
</gene>
<dbReference type="SUPFAM" id="SSF53474">
    <property type="entry name" value="alpha/beta-Hydrolases"/>
    <property type="match status" value="1"/>
</dbReference>
<sequence length="346" mass="38502">MSPIILFMLLLTSCTKDSNTAPSSPPYVDDDLEGPISRPTSGYGTDGTYSVAKISFASPVYKGKNVEIFYPQGITSPKPVIFYSHPYGGEESAYNIGLYEFIAKKGYVVVFAPYPTSGVTIDERYNTLWQSFKKAVTDYPNIIDTKKVGFMGHSFGGGASFSLAHKAFIDEGWGENGRFIFAMAQWYSYQLSDTQLLDFPANTKLITEVYDDDTTNDHRLAIDIFKNINIPNSEKDFILIKKSVLNTFTYTAEHDLPNTKSSYDAYDYYGIYRLLDAMIDYSFNGNAKARNVALGNGSAEQITMPSYNGQALSPLVVTDNPVPLYPQSKFLFQCISTNNPRGSHCN</sequence>
<reference evidence="1 2" key="1">
    <citation type="submission" date="2018-05" db="EMBL/GenBank/DDBJ databases">
        <title>Flavobacterium sp. strain IMCC34759, incomplete genome.</title>
        <authorList>
            <person name="Joung Y."/>
            <person name="Cho J."/>
        </authorList>
    </citation>
    <scope>NUCLEOTIDE SEQUENCE [LARGE SCALE GENOMIC DNA]</scope>
    <source>
        <strain evidence="1 2">IMCC34759</strain>
    </source>
</reference>
<dbReference type="Proteomes" id="UP000247903">
    <property type="component" value="Unassembled WGS sequence"/>
</dbReference>
<keyword evidence="1" id="KW-0378">Hydrolase</keyword>
<keyword evidence="2" id="KW-1185">Reference proteome</keyword>
<dbReference type="Gene3D" id="3.40.50.1820">
    <property type="entry name" value="alpha/beta hydrolase"/>
    <property type="match status" value="1"/>
</dbReference>
<dbReference type="GO" id="GO:0016787">
    <property type="term" value="F:hydrolase activity"/>
    <property type="evidence" value="ECO:0007669"/>
    <property type="project" value="UniProtKB-KW"/>
</dbReference>
<dbReference type="InterPro" id="IPR029058">
    <property type="entry name" value="AB_hydrolase_fold"/>
</dbReference>
<organism evidence="1 2">
    <name type="scientific">Flavobacterium cheongpyeongense</name>
    <dbReference type="NCBI Taxonomy" id="2212651"/>
    <lineage>
        <taxon>Bacteria</taxon>
        <taxon>Pseudomonadati</taxon>
        <taxon>Bacteroidota</taxon>
        <taxon>Flavobacteriia</taxon>
        <taxon>Flavobacteriales</taxon>
        <taxon>Flavobacteriaceae</taxon>
        <taxon>Flavobacterium</taxon>
    </lineage>
</organism>